<name>A0A8H5LMV9_9AGAR</name>
<dbReference type="PANTHER" id="PTHR33481:SF1">
    <property type="entry name" value="ENDONUCLEASE_EXONUCLEASE_PHOSPHATASE DOMAIN-CONTAINING PROTEIN-RELATED"/>
    <property type="match status" value="1"/>
</dbReference>
<proteinExistence type="predicted"/>
<organism evidence="3 4">
    <name type="scientific">Tetrapyrgos nigripes</name>
    <dbReference type="NCBI Taxonomy" id="182062"/>
    <lineage>
        <taxon>Eukaryota</taxon>
        <taxon>Fungi</taxon>
        <taxon>Dikarya</taxon>
        <taxon>Basidiomycota</taxon>
        <taxon>Agaricomycotina</taxon>
        <taxon>Agaricomycetes</taxon>
        <taxon>Agaricomycetidae</taxon>
        <taxon>Agaricales</taxon>
        <taxon>Marasmiineae</taxon>
        <taxon>Marasmiaceae</taxon>
        <taxon>Tetrapyrgos</taxon>
    </lineage>
</organism>
<dbReference type="AlphaFoldDB" id="A0A8H5LMV9"/>
<dbReference type="GO" id="GO:0004523">
    <property type="term" value="F:RNA-DNA hybrid ribonuclease activity"/>
    <property type="evidence" value="ECO:0007669"/>
    <property type="project" value="InterPro"/>
</dbReference>
<dbReference type="GO" id="GO:0003676">
    <property type="term" value="F:nucleic acid binding"/>
    <property type="evidence" value="ECO:0007669"/>
    <property type="project" value="InterPro"/>
</dbReference>
<evidence type="ECO:0000313" key="4">
    <source>
        <dbReference type="Proteomes" id="UP000559256"/>
    </source>
</evidence>
<protein>
    <recommendedName>
        <fullName evidence="2">RNase H type-1 domain-containing protein</fullName>
    </recommendedName>
</protein>
<sequence>MDDLAAVVWGKSEIEVQCRLEQLMIKSDGVMRWADKHNCSFGIDKFNLVYASYRKLQIKPPIQLQNTTITSETYAKFLGVLVDSGVQWKEQFAKMVKKGQGWVHQFRRMANVTKGVAAPHICNLYKTKAVERMLYAADIVLTPQRQPRNQSDPISSMGVVKKLTSVQRQAAIIITGALRTTPTELLDIHAGLTPMHLEVQHHRHQAVVRICTLPLTHPLAGLLHQASVQSHDARLTHRTPLHDLLKTYNLRPDRMEKKSVVRYPASWDPGVDVRLWETEVEATDHFLSDDSHIQVYTDGSGYQNGVGASAVLFRNGKEMEAIRYRLGMDMEHEVYEGECIGLILALHLLTAEPDTRSVSIWVDNTAALQAITNPKPGPAHYILDWFHHALETYKRQNPDVPVFLSWIPSHTGILGNERADEEAKRAAAGDSSPNEDLPTVLHKPLPISQTSVIRTFRTELQLRHDEAWAQSHRYQRFKTIDPVEATKAA</sequence>
<evidence type="ECO:0000256" key="1">
    <source>
        <dbReference type="SAM" id="MobiDB-lite"/>
    </source>
</evidence>
<feature type="region of interest" description="Disordered" evidence="1">
    <location>
        <begin position="417"/>
        <end position="441"/>
    </location>
</feature>
<dbReference type="SUPFAM" id="SSF53098">
    <property type="entry name" value="Ribonuclease H-like"/>
    <property type="match status" value="1"/>
</dbReference>
<dbReference type="InterPro" id="IPR036397">
    <property type="entry name" value="RNaseH_sf"/>
</dbReference>
<accession>A0A8H5LMV9</accession>
<dbReference type="EMBL" id="JAACJM010000036">
    <property type="protein sequence ID" value="KAF5362978.1"/>
    <property type="molecule type" value="Genomic_DNA"/>
</dbReference>
<dbReference type="Gene3D" id="3.30.420.10">
    <property type="entry name" value="Ribonuclease H-like superfamily/Ribonuclease H"/>
    <property type="match status" value="1"/>
</dbReference>
<dbReference type="InterPro" id="IPR012337">
    <property type="entry name" value="RNaseH-like_sf"/>
</dbReference>
<dbReference type="PANTHER" id="PTHR33481">
    <property type="entry name" value="REVERSE TRANSCRIPTASE"/>
    <property type="match status" value="1"/>
</dbReference>
<feature type="domain" description="RNase H type-1" evidence="2">
    <location>
        <begin position="289"/>
        <end position="428"/>
    </location>
</feature>
<dbReference type="Pfam" id="PF00075">
    <property type="entry name" value="RNase_H"/>
    <property type="match status" value="1"/>
</dbReference>
<gene>
    <name evidence="3" type="ORF">D9758_007067</name>
</gene>
<reference evidence="3 4" key="1">
    <citation type="journal article" date="2020" name="ISME J.">
        <title>Uncovering the hidden diversity of litter-decomposition mechanisms in mushroom-forming fungi.</title>
        <authorList>
            <person name="Floudas D."/>
            <person name="Bentzer J."/>
            <person name="Ahren D."/>
            <person name="Johansson T."/>
            <person name="Persson P."/>
            <person name="Tunlid A."/>
        </authorList>
    </citation>
    <scope>NUCLEOTIDE SEQUENCE [LARGE SCALE GENOMIC DNA]</scope>
    <source>
        <strain evidence="3 4">CBS 291.85</strain>
    </source>
</reference>
<evidence type="ECO:0000313" key="3">
    <source>
        <dbReference type="EMBL" id="KAF5362978.1"/>
    </source>
</evidence>
<feature type="compositionally biased region" description="Basic and acidic residues" evidence="1">
    <location>
        <begin position="417"/>
        <end position="427"/>
    </location>
</feature>
<dbReference type="OrthoDB" id="3051850at2759"/>
<dbReference type="InterPro" id="IPR002156">
    <property type="entry name" value="RNaseH_domain"/>
</dbReference>
<comment type="caution">
    <text evidence="3">The sequence shown here is derived from an EMBL/GenBank/DDBJ whole genome shotgun (WGS) entry which is preliminary data.</text>
</comment>
<dbReference type="Proteomes" id="UP000559256">
    <property type="component" value="Unassembled WGS sequence"/>
</dbReference>
<keyword evidence="4" id="KW-1185">Reference proteome</keyword>
<dbReference type="CDD" id="cd09276">
    <property type="entry name" value="Rnase_HI_RT_non_LTR"/>
    <property type="match status" value="1"/>
</dbReference>
<dbReference type="PROSITE" id="PS50879">
    <property type="entry name" value="RNASE_H_1"/>
    <property type="match status" value="1"/>
</dbReference>
<evidence type="ECO:0000259" key="2">
    <source>
        <dbReference type="PROSITE" id="PS50879"/>
    </source>
</evidence>